<feature type="active site" evidence="6">
    <location>
        <position position="147"/>
    </location>
</feature>
<dbReference type="SUPFAM" id="SSF53182">
    <property type="entry name" value="Pyrrolidone carboxyl peptidase (pyroglutamate aminopeptidase)"/>
    <property type="match status" value="1"/>
</dbReference>
<dbReference type="Pfam" id="PF01470">
    <property type="entry name" value="Peptidase_C15"/>
    <property type="match status" value="1"/>
</dbReference>
<evidence type="ECO:0000313" key="8">
    <source>
        <dbReference type="Proteomes" id="UP000323856"/>
    </source>
</evidence>
<evidence type="ECO:0000256" key="2">
    <source>
        <dbReference type="ARBA" id="ARBA00022490"/>
    </source>
</evidence>
<organism evidence="7 8">
    <name type="scientific">Paeniglutamicibacter gangotriensis</name>
    <dbReference type="NCBI Taxonomy" id="254787"/>
    <lineage>
        <taxon>Bacteria</taxon>
        <taxon>Bacillati</taxon>
        <taxon>Actinomycetota</taxon>
        <taxon>Actinomycetes</taxon>
        <taxon>Micrococcales</taxon>
        <taxon>Micrococcaceae</taxon>
        <taxon>Paeniglutamicibacter</taxon>
    </lineage>
</organism>
<dbReference type="RefSeq" id="WP_149620352.1">
    <property type="nucleotide sequence ID" value="NZ_VOBL01000018.1"/>
</dbReference>
<dbReference type="GO" id="GO:0005829">
    <property type="term" value="C:cytosol"/>
    <property type="evidence" value="ECO:0007669"/>
    <property type="project" value="InterPro"/>
</dbReference>
<dbReference type="GO" id="GO:0006508">
    <property type="term" value="P:proteolysis"/>
    <property type="evidence" value="ECO:0007669"/>
    <property type="project" value="UniProtKB-KW"/>
</dbReference>
<dbReference type="InterPro" id="IPR036440">
    <property type="entry name" value="Peptidase_C15-like_sf"/>
</dbReference>
<dbReference type="InterPro" id="IPR033694">
    <property type="entry name" value="PGPEP1_Cys_AS"/>
</dbReference>
<dbReference type="InterPro" id="IPR000816">
    <property type="entry name" value="Peptidase_C15"/>
</dbReference>
<dbReference type="EC" id="3.4.19.3" evidence="6"/>
<name>A0A5B0E5M6_9MICC</name>
<evidence type="ECO:0000256" key="3">
    <source>
        <dbReference type="ARBA" id="ARBA00022670"/>
    </source>
</evidence>
<comment type="catalytic activity">
    <reaction evidence="6">
        <text>Release of an N-terminal pyroglutamyl group from a polypeptide, the second amino acid generally not being Pro.</text>
        <dbReference type="EC" id="3.4.19.3"/>
    </reaction>
</comment>
<evidence type="ECO:0000256" key="6">
    <source>
        <dbReference type="PROSITE-ProRule" id="PRU10077"/>
    </source>
</evidence>
<comment type="caution">
    <text evidence="7">The sequence shown here is derived from an EMBL/GenBank/DDBJ whole genome shotgun (WGS) entry which is preliminary data.</text>
</comment>
<dbReference type="PIRSF" id="PIRSF015592">
    <property type="entry name" value="Prld-crbxl_pptds"/>
    <property type="match status" value="1"/>
</dbReference>
<dbReference type="CDD" id="cd00501">
    <property type="entry name" value="Peptidase_C15"/>
    <property type="match status" value="1"/>
</dbReference>
<keyword evidence="5" id="KW-0788">Thiol protease</keyword>
<dbReference type="EMBL" id="VOBL01000018">
    <property type="protein sequence ID" value="KAA0974377.1"/>
    <property type="molecule type" value="Genomic_DNA"/>
</dbReference>
<reference evidence="7 8" key="1">
    <citation type="submission" date="2019-07" db="EMBL/GenBank/DDBJ databases">
        <title>Analysis of the biochemical properties, biological activity and biotechnological potential of siderophores and biosurfactants produced by Antarctic psychrotolerant bacteria.</title>
        <authorList>
            <person name="Styczynski M."/>
            <person name="Krucon T."/>
            <person name="Decewicz P."/>
            <person name="Dziewit L."/>
        </authorList>
    </citation>
    <scope>NUCLEOTIDE SEQUENCE [LARGE SCALE GENOMIC DNA]</scope>
    <source>
        <strain evidence="7 8">ANT_H27</strain>
    </source>
</reference>
<dbReference type="AlphaFoldDB" id="A0A5B0E5M6"/>
<dbReference type="Proteomes" id="UP000323856">
    <property type="component" value="Unassembled WGS sequence"/>
</dbReference>
<dbReference type="OrthoDB" id="9779738at2"/>
<keyword evidence="4" id="KW-0378">Hydrolase</keyword>
<accession>A0A5B0E5M6</accession>
<comment type="similarity">
    <text evidence="1">Belongs to the peptidase C15 family.</text>
</comment>
<proteinExistence type="inferred from homology"/>
<dbReference type="PANTHER" id="PTHR23402">
    <property type="entry name" value="PROTEASE FAMILY C15 PYROGLUTAMYL-PEPTIDASE I-RELATED"/>
    <property type="match status" value="1"/>
</dbReference>
<keyword evidence="3" id="KW-0645">Protease</keyword>
<evidence type="ECO:0000256" key="4">
    <source>
        <dbReference type="ARBA" id="ARBA00022801"/>
    </source>
</evidence>
<dbReference type="PANTHER" id="PTHR23402:SF1">
    <property type="entry name" value="PYROGLUTAMYL-PEPTIDASE I"/>
    <property type="match status" value="1"/>
</dbReference>
<sequence length="210" mass="22297">MILLTGFEPFGGADFNPSQAIAERAADILRRQGHQVITAELPCVFATAPATLAVLLERWRPRVAISLGLAGGRKDLALETVAINHIDARIADNAGQQPIDVPVREDGANAYFSTLPLKASLQALGEPVDGSNPVDAAISYTAGSFVCNQVFYELMHHLGDVPEARAGFIHVPSMEATDPYMEDLAGAVATVARLALDNVAEPLYSAGTEF</sequence>
<evidence type="ECO:0000256" key="1">
    <source>
        <dbReference type="ARBA" id="ARBA00006641"/>
    </source>
</evidence>
<dbReference type="GO" id="GO:0016920">
    <property type="term" value="F:pyroglutamyl-peptidase activity"/>
    <property type="evidence" value="ECO:0007669"/>
    <property type="project" value="UniProtKB-EC"/>
</dbReference>
<keyword evidence="2" id="KW-0963">Cytoplasm</keyword>
<dbReference type="PROSITE" id="PS01334">
    <property type="entry name" value="PYRASE_CYS"/>
    <property type="match status" value="1"/>
</dbReference>
<evidence type="ECO:0000256" key="5">
    <source>
        <dbReference type="ARBA" id="ARBA00022807"/>
    </source>
</evidence>
<gene>
    <name evidence="7" type="ORF">FQ154_15090</name>
</gene>
<protein>
    <recommendedName>
        <fullName evidence="6">Pyroglutamyl-peptidase I</fullName>
        <ecNumber evidence="6">3.4.19.3</ecNumber>
    </recommendedName>
</protein>
<dbReference type="Gene3D" id="3.40.630.20">
    <property type="entry name" value="Peptidase C15, pyroglutamyl peptidase I-like"/>
    <property type="match status" value="1"/>
</dbReference>
<dbReference type="PRINTS" id="PR00706">
    <property type="entry name" value="PYROGLUPTASE"/>
</dbReference>
<evidence type="ECO:0000313" key="7">
    <source>
        <dbReference type="EMBL" id="KAA0974377.1"/>
    </source>
</evidence>
<dbReference type="InterPro" id="IPR016125">
    <property type="entry name" value="Peptidase_C15-like"/>
</dbReference>